<accession>A0A1J8QMV0</accession>
<dbReference type="AlphaFoldDB" id="A0A1J8QMV0"/>
<comment type="caution">
    <text evidence="1">The sequence shown here is derived from an EMBL/GenBank/DDBJ whole genome shotgun (WGS) entry which is preliminary data.</text>
</comment>
<reference evidence="1 2" key="1">
    <citation type="submission" date="2016-03" db="EMBL/GenBank/DDBJ databases">
        <title>Comparative genomics of the ectomycorrhizal sister species Rhizopogon vinicolor and Rhizopogon vesiculosus (Basidiomycota: Boletales) reveals a divergence of the mating type B locus.</title>
        <authorList>
            <person name="Mujic A.B."/>
            <person name="Kuo A."/>
            <person name="Tritt A."/>
            <person name="Lipzen A."/>
            <person name="Chen C."/>
            <person name="Johnson J."/>
            <person name="Sharma A."/>
            <person name="Barry K."/>
            <person name="Grigoriev I.V."/>
            <person name="Spatafora J.W."/>
        </authorList>
    </citation>
    <scope>NUCLEOTIDE SEQUENCE [LARGE SCALE GENOMIC DNA]</scope>
    <source>
        <strain evidence="1 2">AM-OR11-056</strain>
    </source>
</reference>
<gene>
    <name evidence="1" type="ORF">AZE42_12208</name>
</gene>
<name>A0A1J8QMV0_9AGAM</name>
<evidence type="ECO:0000313" key="1">
    <source>
        <dbReference type="EMBL" id="OJA13108.1"/>
    </source>
</evidence>
<keyword evidence="2" id="KW-1185">Reference proteome</keyword>
<dbReference type="Proteomes" id="UP000183567">
    <property type="component" value="Unassembled WGS sequence"/>
</dbReference>
<sequence length="43" mass="4552">MYSDNHPILQSNEVIGPFCVTGSIKGNIQWAAAELFQGGSSLA</sequence>
<proteinExistence type="predicted"/>
<evidence type="ECO:0000313" key="2">
    <source>
        <dbReference type="Proteomes" id="UP000183567"/>
    </source>
</evidence>
<protein>
    <submittedName>
        <fullName evidence="1">Uncharacterized protein</fullName>
    </submittedName>
</protein>
<organism evidence="1 2">
    <name type="scientific">Rhizopogon vesiculosus</name>
    <dbReference type="NCBI Taxonomy" id="180088"/>
    <lineage>
        <taxon>Eukaryota</taxon>
        <taxon>Fungi</taxon>
        <taxon>Dikarya</taxon>
        <taxon>Basidiomycota</taxon>
        <taxon>Agaricomycotina</taxon>
        <taxon>Agaricomycetes</taxon>
        <taxon>Agaricomycetidae</taxon>
        <taxon>Boletales</taxon>
        <taxon>Suillineae</taxon>
        <taxon>Rhizopogonaceae</taxon>
        <taxon>Rhizopogon</taxon>
    </lineage>
</organism>
<dbReference type="EMBL" id="LVVM01004360">
    <property type="protein sequence ID" value="OJA13108.1"/>
    <property type="molecule type" value="Genomic_DNA"/>
</dbReference>